<feature type="chain" id="PRO_5002893216" evidence="1">
    <location>
        <begin position="28"/>
        <end position="178"/>
    </location>
</feature>
<feature type="non-terminal residue" evidence="2">
    <location>
        <position position="178"/>
    </location>
</feature>
<dbReference type="Gene3D" id="2.30.110.20">
    <property type="entry name" value="Hcp1-like"/>
    <property type="match status" value="1"/>
</dbReference>
<accession>B9XSZ1</accession>
<comment type="caution">
    <text evidence="2">The sequence shown here is derived from an EMBL/GenBank/DDBJ whole genome shotgun (WGS) entry which is preliminary data.</text>
</comment>
<feature type="signal peptide" evidence="1">
    <location>
        <begin position="1"/>
        <end position="27"/>
    </location>
</feature>
<organism evidence="2 3">
    <name type="scientific">Pedosphaera parvula (strain Ellin514)</name>
    <dbReference type="NCBI Taxonomy" id="320771"/>
    <lineage>
        <taxon>Bacteria</taxon>
        <taxon>Pseudomonadati</taxon>
        <taxon>Verrucomicrobiota</taxon>
        <taxon>Pedosphaerae</taxon>
        <taxon>Pedosphaerales</taxon>
        <taxon>Pedosphaeraceae</taxon>
        <taxon>Pedosphaera</taxon>
    </lineage>
</organism>
<dbReference type="SUPFAM" id="SSF141452">
    <property type="entry name" value="Hcp1-like"/>
    <property type="match status" value="1"/>
</dbReference>
<keyword evidence="1" id="KW-0732">Signal</keyword>
<evidence type="ECO:0000256" key="1">
    <source>
        <dbReference type="SAM" id="SignalP"/>
    </source>
</evidence>
<dbReference type="InterPro" id="IPR036624">
    <property type="entry name" value="Hcp1-lik_sf"/>
</dbReference>
<protein>
    <submittedName>
        <fullName evidence="2">Type VI secretion system effector, Hcp1 family</fullName>
    </submittedName>
</protein>
<dbReference type="STRING" id="320771.Cflav_PD0072"/>
<dbReference type="RefSeq" id="WP_007418924.1">
    <property type="nucleotide sequence ID" value="NZ_ABOX02000090.1"/>
</dbReference>
<gene>
    <name evidence="2" type="ORF">Cflav_PD0072</name>
</gene>
<proteinExistence type="predicted"/>
<evidence type="ECO:0000313" key="3">
    <source>
        <dbReference type="Proteomes" id="UP000003688"/>
    </source>
</evidence>
<dbReference type="Pfam" id="PF05638">
    <property type="entry name" value="T6SS_HCP"/>
    <property type="match status" value="1"/>
</dbReference>
<dbReference type="Proteomes" id="UP000003688">
    <property type="component" value="Unassembled WGS sequence"/>
</dbReference>
<sequence precursor="true">MVHWFKRNLLTALLGMVLALLALPVPAAQQIFMNVEGVPGESLDSQHRNWIIVSSFSHGISHFQTGGNTNSAPSHSQLSIMKTLDKSSPTLALYCAKETVIPSVNLDFTSATNSQLRYYQISLSNAVVTSTQLSGSAGSASLPFESVSFVYSRIDWTYTQFDATSKSMGSITTFWDLI</sequence>
<name>B9XSZ1_PEDPL</name>
<dbReference type="EMBL" id="ABOX02000090">
    <property type="protein sequence ID" value="EEF57052.1"/>
    <property type="molecule type" value="Genomic_DNA"/>
</dbReference>
<dbReference type="InterPro" id="IPR008514">
    <property type="entry name" value="T6SS_Hcp"/>
</dbReference>
<evidence type="ECO:0000313" key="2">
    <source>
        <dbReference type="EMBL" id="EEF57052.1"/>
    </source>
</evidence>
<reference evidence="2 3" key="1">
    <citation type="journal article" date="2011" name="J. Bacteriol.">
        <title>Genome sequence of 'Pedosphaera parvula' Ellin514, an aerobic Verrucomicrobial isolate from pasture soil.</title>
        <authorList>
            <person name="Kant R."/>
            <person name="van Passel M.W."/>
            <person name="Sangwan P."/>
            <person name="Palva A."/>
            <person name="Lucas S."/>
            <person name="Copeland A."/>
            <person name="Lapidus A."/>
            <person name="Glavina Del Rio T."/>
            <person name="Dalin E."/>
            <person name="Tice H."/>
            <person name="Bruce D."/>
            <person name="Goodwin L."/>
            <person name="Pitluck S."/>
            <person name="Chertkov O."/>
            <person name="Larimer F.W."/>
            <person name="Land M.L."/>
            <person name="Hauser L."/>
            <person name="Brettin T.S."/>
            <person name="Detter J.C."/>
            <person name="Han S."/>
            <person name="de Vos W.M."/>
            <person name="Janssen P.H."/>
            <person name="Smidt H."/>
        </authorList>
    </citation>
    <scope>NUCLEOTIDE SEQUENCE [LARGE SCALE GENOMIC DNA]</scope>
    <source>
        <strain evidence="2 3">Ellin514</strain>
    </source>
</reference>
<keyword evidence="3" id="KW-1185">Reference proteome</keyword>
<dbReference type="AlphaFoldDB" id="B9XSZ1"/>
<dbReference type="OrthoDB" id="4865570at2"/>
<dbReference type="InterPro" id="IPR053165">
    <property type="entry name" value="HSI-I_assembly_Hcp1"/>
</dbReference>
<dbReference type="PANTHER" id="PTHR36152:SF1">
    <property type="entry name" value="UBIQUITIN-LIKE DOMAIN-CONTAINING PROTEIN"/>
    <property type="match status" value="1"/>
</dbReference>
<dbReference type="NCBIfam" id="TIGR03344">
    <property type="entry name" value="VI_effect_Hcp1"/>
    <property type="match status" value="1"/>
</dbReference>
<dbReference type="PANTHER" id="PTHR36152">
    <property type="entry name" value="CYTOPLASMIC PROTEIN-RELATED"/>
    <property type="match status" value="1"/>
</dbReference>